<protein>
    <submittedName>
        <fullName evidence="2">Pyridoxamine 5'-phosphate oxidase</fullName>
    </submittedName>
</protein>
<feature type="region of interest" description="Disordered" evidence="1">
    <location>
        <begin position="153"/>
        <end position="176"/>
    </location>
</feature>
<dbReference type="AlphaFoldDB" id="A0A5C5X3Y4"/>
<dbReference type="PANTHER" id="PTHR42815">
    <property type="entry name" value="FAD-BINDING, PUTATIVE (AFU_ORTHOLOGUE AFUA_6G07600)-RELATED"/>
    <property type="match status" value="1"/>
</dbReference>
<gene>
    <name evidence="2" type="ORF">KOR42_10380</name>
</gene>
<keyword evidence="3" id="KW-1185">Reference proteome</keyword>
<reference evidence="2 3" key="1">
    <citation type="submission" date="2019-02" db="EMBL/GenBank/DDBJ databases">
        <title>Deep-cultivation of Planctomycetes and their phenomic and genomic characterization uncovers novel biology.</title>
        <authorList>
            <person name="Wiegand S."/>
            <person name="Jogler M."/>
            <person name="Boedeker C."/>
            <person name="Pinto D."/>
            <person name="Vollmers J."/>
            <person name="Rivas-Marin E."/>
            <person name="Kohn T."/>
            <person name="Peeters S.H."/>
            <person name="Heuer A."/>
            <person name="Rast P."/>
            <person name="Oberbeckmann S."/>
            <person name="Bunk B."/>
            <person name="Jeske O."/>
            <person name="Meyerdierks A."/>
            <person name="Storesund J.E."/>
            <person name="Kallscheuer N."/>
            <person name="Luecker S."/>
            <person name="Lage O.M."/>
            <person name="Pohl T."/>
            <person name="Merkel B.J."/>
            <person name="Hornburger P."/>
            <person name="Mueller R.-W."/>
            <person name="Bruemmer F."/>
            <person name="Labrenz M."/>
            <person name="Spormann A.M."/>
            <person name="Op Den Camp H."/>
            <person name="Overmann J."/>
            <person name="Amann R."/>
            <person name="Jetten M.S.M."/>
            <person name="Mascher T."/>
            <person name="Medema M.H."/>
            <person name="Devos D.P."/>
            <person name="Kaster A.-K."/>
            <person name="Ovreas L."/>
            <person name="Rohde M."/>
            <person name="Galperin M.Y."/>
            <person name="Jogler C."/>
        </authorList>
    </citation>
    <scope>NUCLEOTIDE SEQUENCE [LARGE SCALE GENOMIC DNA]</scope>
    <source>
        <strain evidence="2 3">KOR42</strain>
    </source>
</reference>
<sequence>MSTTTTPTTKYHEGELIAQQLAGAVEQARCNGRVIGNTIIPGAIKFTKKQKFVVVSSVDQQQDLWASIIVGNTGFITAEPHALDIDVSKALRVDADPVWQNLVTDPPIGLLVIDLQSRARLRVNGKVSFPTNDQLHVSVEQAYPNCPQYIQRRNYRPDQNHPSSPQSQAGTRLTNEQQEWISRADTLFVASQHPSSGLDASHRGGNPGFIRILDSAQLRIPDYSGNGMFNTLGNFTINPRAGLLIPDFENGRTLQLTGRAEVRWAVADPHNETGGTGRYWDFAIDRWIETRHSLPGASEFLDYSPHNPATTE</sequence>
<dbReference type="Gene3D" id="2.30.110.10">
    <property type="entry name" value="Electron Transport, Fmn-binding Protein, Chain A"/>
    <property type="match status" value="1"/>
</dbReference>
<evidence type="ECO:0000256" key="1">
    <source>
        <dbReference type="SAM" id="MobiDB-lite"/>
    </source>
</evidence>
<comment type="caution">
    <text evidence="2">The sequence shown here is derived from an EMBL/GenBank/DDBJ whole genome shotgun (WGS) entry which is preliminary data.</text>
</comment>
<dbReference type="RefSeq" id="WP_146507526.1">
    <property type="nucleotide sequence ID" value="NZ_SIHI01000001.1"/>
</dbReference>
<feature type="compositionally biased region" description="Polar residues" evidence="1">
    <location>
        <begin position="160"/>
        <end position="176"/>
    </location>
</feature>
<dbReference type="EMBL" id="SIHI01000001">
    <property type="protein sequence ID" value="TWT57674.1"/>
    <property type="molecule type" value="Genomic_DNA"/>
</dbReference>
<organism evidence="2 3">
    <name type="scientific">Thalassoglobus neptunius</name>
    <dbReference type="NCBI Taxonomy" id="1938619"/>
    <lineage>
        <taxon>Bacteria</taxon>
        <taxon>Pseudomonadati</taxon>
        <taxon>Planctomycetota</taxon>
        <taxon>Planctomycetia</taxon>
        <taxon>Planctomycetales</taxon>
        <taxon>Planctomycetaceae</taxon>
        <taxon>Thalassoglobus</taxon>
    </lineage>
</organism>
<dbReference type="OrthoDB" id="9796486at2"/>
<dbReference type="Proteomes" id="UP000317243">
    <property type="component" value="Unassembled WGS sequence"/>
</dbReference>
<dbReference type="PANTHER" id="PTHR42815:SF2">
    <property type="entry name" value="FAD-BINDING, PUTATIVE (AFU_ORTHOLOGUE AFUA_6G07600)-RELATED"/>
    <property type="match status" value="1"/>
</dbReference>
<evidence type="ECO:0000313" key="2">
    <source>
        <dbReference type="EMBL" id="TWT57674.1"/>
    </source>
</evidence>
<evidence type="ECO:0000313" key="3">
    <source>
        <dbReference type="Proteomes" id="UP000317243"/>
    </source>
</evidence>
<proteinExistence type="predicted"/>
<accession>A0A5C5X3Y4</accession>
<name>A0A5C5X3Y4_9PLAN</name>
<dbReference type="SUPFAM" id="SSF50475">
    <property type="entry name" value="FMN-binding split barrel"/>
    <property type="match status" value="1"/>
</dbReference>
<dbReference type="InterPro" id="IPR012349">
    <property type="entry name" value="Split_barrel_FMN-bd"/>
</dbReference>